<dbReference type="AlphaFoldDB" id="A0A4Y7KHR4"/>
<dbReference type="EMBL" id="CM010721">
    <property type="protein sequence ID" value="RZC71711.1"/>
    <property type="molecule type" value="Genomic_DNA"/>
</dbReference>
<dbReference type="InterPro" id="IPR032675">
    <property type="entry name" value="LRR_dom_sf"/>
</dbReference>
<sequence length="294" mass="33434">MDNRKRRINSKEARQFTVFADMNFANTSSVTVSNFPALHRINLTSEVGLAKSRKSLVLCCNCLQEVNITDCGASGELFYCLVGAYSGRLREPKFKAQPSLRRWCLQLLHPTYKPELLFFAVVKVASSVDPSSCIFRSCLFFPKQIIPPYNVKLQRVLKVHVCKYLEDLKEGVLPSLRELDLSYGSICQSAIEELLSCCTHLTHCANLKEVDAACFNIGFPSLRNCCSLEILRLKCHRLISLFRQSCRISEEAVEVAVSHCNMLETFDIRFCPKRFTQCARQSSDRYVQVSEAYL</sequence>
<dbReference type="STRING" id="3469.A0A4Y7KHR4"/>
<evidence type="ECO:0000313" key="2">
    <source>
        <dbReference type="Proteomes" id="UP000316621"/>
    </source>
</evidence>
<dbReference type="SUPFAM" id="SSF52047">
    <property type="entry name" value="RNI-like"/>
    <property type="match status" value="1"/>
</dbReference>
<reference evidence="1 2" key="1">
    <citation type="journal article" date="2018" name="Science">
        <title>The opium poppy genome and morphinan production.</title>
        <authorList>
            <person name="Guo L."/>
            <person name="Winzer T."/>
            <person name="Yang X."/>
            <person name="Li Y."/>
            <person name="Ning Z."/>
            <person name="He Z."/>
            <person name="Teodor R."/>
            <person name="Lu Y."/>
            <person name="Bowser T.A."/>
            <person name="Graham I.A."/>
            <person name="Ye K."/>
        </authorList>
    </citation>
    <scope>NUCLEOTIDE SEQUENCE [LARGE SCALE GENOMIC DNA]</scope>
    <source>
        <strain evidence="2">cv. HN1</strain>
        <tissue evidence="1">Leaves</tissue>
    </source>
</reference>
<evidence type="ECO:0000313" key="1">
    <source>
        <dbReference type="EMBL" id="RZC71711.1"/>
    </source>
</evidence>
<accession>A0A4Y7KHR4</accession>
<dbReference type="Gramene" id="RZC71711">
    <property type="protein sequence ID" value="RZC71711"/>
    <property type="gene ID" value="C5167_034930"/>
</dbReference>
<keyword evidence="2" id="KW-1185">Reference proteome</keyword>
<protein>
    <submittedName>
        <fullName evidence="1">Uncharacterized protein</fullName>
    </submittedName>
</protein>
<dbReference type="Gene3D" id="3.80.10.10">
    <property type="entry name" value="Ribonuclease Inhibitor"/>
    <property type="match status" value="1"/>
</dbReference>
<gene>
    <name evidence="1" type="ORF">C5167_034930</name>
</gene>
<name>A0A4Y7KHR4_PAPSO</name>
<dbReference type="Proteomes" id="UP000316621">
    <property type="component" value="Chromosome 7"/>
</dbReference>
<organism evidence="1 2">
    <name type="scientific">Papaver somniferum</name>
    <name type="common">Opium poppy</name>
    <dbReference type="NCBI Taxonomy" id="3469"/>
    <lineage>
        <taxon>Eukaryota</taxon>
        <taxon>Viridiplantae</taxon>
        <taxon>Streptophyta</taxon>
        <taxon>Embryophyta</taxon>
        <taxon>Tracheophyta</taxon>
        <taxon>Spermatophyta</taxon>
        <taxon>Magnoliopsida</taxon>
        <taxon>Ranunculales</taxon>
        <taxon>Papaveraceae</taxon>
        <taxon>Papaveroideae</taxon>
        <taxon>Papaver</taxon>
    </lineage>
</organism>
<proteinExistence type="predicted"/>